<feature type="domain" description="AMP-activated protein kinase glycogen-binding" evidence="1">
    <location>
        <begin position="85"/>
        <end position="115"/>
    </location>
</feature>
<accession>A0AA85G5T2</accession>
<keyword evidence="2" id="KW-1185">Reference proteome</keyword>
<evidence type="ECO:0000259" key="1">
    <source>
        <dbReference type="Pfam" id="PF16561"/>
    </source>
</evidence>
<sequence length="116" mass="13258">MNIYIYAHDNLDDNNRLYNVLPSDNTITSTTSSGDEKIPNFLQERPSYAGPLCSTDERIMYKHSQPQIILNNTSRDCARTLPTRKWNGGGKDIYISGTFDNWEKRIPVVIGTQEFV</sequence>
<organism evidence="2 3">
    <name type="scientific">Schistosoma rodhaini</name>
    <dbReference type="NCBI Taxonomy" id="6188"/>
    <lineage>
        <taxon>Eukaryota</taxon>
        <taxon>Metazoa</taxon>
        <taxon>Spiralia</taxon>
        <taxon>Lophotrochozoa</taxon>
        <taxon>Platyhelminthes</taxon>
        <taxon>Trematoda</taxon>
        <taxon>Digenea</taxon>
        <taxon>Strigeidida</taxon>
        <taxon>Schistosomatoidea</taxon>
        <taxon>Schistosomatidae</taxon>
        <taxon>Schistosoma</taxon>
    </lineage>
</organism>
<dbReference type="Proteomes" id="UP000050792">
    <property type="component" value="Unassembled WGS sequence"/>
</dbReference>
<evidence type="ECO:0000313" key="3">
    <source>
        <dbReference type="WBParaSite" id="SRDH1_74840.1"/>
    </source>
</evidence>
<evidence type="ECO:0000313" key="2">
    <source>
        <dbReference type="Proteomes" id="UP000050792"/>
    </source>
</evidence>
<proteinExistence type="predicted"/>
<dbReference type="InterPro" id="IPR014756">
    <property type="entry name" value="Ig_E-set"/>
</dbReference>
<dbReference type="SUPFAM" id="SSF81296">
    <property type="entry name" value="E set domains"/>
    <property type="match status" value="1"/>
</dbReference>
<protein>
    <recommendedName>
        <fullName evidence="1">AMP-activated protein kinase glycogen-binding domain-containing protein</fullName>
    </recommendedName>
</protein>
<reference evidence="3" key="2">
    <citation type="submission" date="2023-11" db="UniProtKB">
        <authorList>
            <consortium name="WormBaseParasite"/>
        </authorList>
    </citation>
    <scope>IDENTIFICATION</scope>
</reference>
<dbReference type="WBParaSite" id="SRDH1_74840.1">
    <property type="protein sequence ID" value="SRDH1_74840.1"/>
    <property type="gene ID" value="SRDH1_74840"/>
</dbReference>
<reference evidence="2" key="1">
    <citation type="submission" date="2022-06" db="EMBL/GenBank/DDBJ databases">
        <authorList>
            <person name="Berger JAMES D."/>
            <person name="Berger JAMES D."/>
        </authorList>
    </citation>
    <scope>NUCLEOTIDE SEQUENCE [LARGE SCALE GENOMIC DNA]</scope>
</reference>
<dbReference type="AlphaFoldDB" id="A0AA85G5T2"/>
<name>A0AA85G5T2_9TREM</name>
<dbReference type="Pfam" id="PF16561">
    <property type="entry name" value="AMPK1_CBM"/>
    <property type="match status" value="1"/>
</dbReference>
<dbReference type="InterPro" id="IPR032640">
    <property type="entry name" value="AMPK1_CBM"/>
</dbReference>